<keyword evidence="5 7" id="KW-0472">Membrane</keyword>
<feature type="transmembrane region" description="Helical" evidence="7">
    <location>
        <begin position="108"/>
        <end position="128"/>
    </location>
</feature>
<dbReference type="GO" id="GO:0022857">
    <property type="term" value="F:transmembrane transporter activity"/>
    <property type="evidence" value="ECO:0007669"/>
    <property type="project" value="InterPro"/>
</dbReference>
<evidence type="ECO:0000256" key="7">
    <source>
        <dbReference type="SAM" id="Phobius"/>
    </source>
</evidence>
<evidence type="ECO:0000256" key="2">
    <source>
        <dbReference type="ARBA" id="ARBA00022448"/>
    </source>
</evidence>
<accession>W9NR54</accession>
<evidence type="ECO:0000256" key="4">
    <source>
        <dbReference type="ARBA" id="ARBA00022989"/>
    </source>
</evidence>
<evidence type="ECO:0000313" key="9">
    <source>
        <dbReference type="EMBL" id="EXA30285.1"/>
    </source>
</evidence>
<dbReference type="HOGENOM" id="CLU_001265_0_2_1"/>
<name>W9NR54_FUSOX</name>
<evidence type="ECO:0000256" key="5">
    <source>
        <dbReference type="ARBA" id="ARBA00023136"/>
    </source>
</evidence>
<dbReference type="Gene3D" id="1.20.1250.20">
    <property type="entry name" value="MFS general substrate transporter like domains"/>
    <property type="match status" value="1"/>
</dbReference>
<dbReference type="EMBL" id="JH651060">
    <property type="protein sequence ID" value="EXA30285.1"/>
    <property type="molecule type" value="Genomic_DNA"/>
</dbReference>
<organism evidence="9">
    <name type="scientific">Fusarium oxysporum f. sp. pisi HDV247</name>
    <dbReference type="NCBI Taxonomy" id="1080344"/>
    <lineage>
        <taxon>Eukaryota</taxon>
        <taxon>Fungi</taxon>
        <taxon>Dikarya</taxon>
        <taxon>Ascomycota</taxon>
        <taxon>Pezizomycotina</taxon>
        <taxon>Sordariomycetes</taxon>
        <taxon>Hypocreomycetidae</taxon>
        <taxon>Hypocreales</taxon>
        <taxon>Nectriaceae</taxon>
        <taxon>Fusarium</taxon>
        <taxon>Fusarium oxysporum species complex</taxon>
    </lineage>
</organism>
<evidence type="ECO:0000259" key="8">
    <source>
        <dbReference type="PROSITE" id="PS50850"/>
    </source>
</evidence>
<dbReference type="GO" id="GO:0016020">
    <property type="term" value="C:membrane"/>
    <property type="evidence" value="ECO:0007669"/>
    <property type="project" value="UniProtKB-SubCell"/>
</dbReference>
<evidence type="ECO:0000256" key="6">
    <source>
        <dbReference type="ARBA" id="ARBA00023180"/>
    </source>
</evidence>
<proteinExistence type="predicted"/>
<keyword evidence="2" id="KW-0813">Transport</keyword>
<evidence type="ECO:0000256" key="1">
    <source>
        <dbReference type="ARBA" id="ARBA00004141"/>
    </source>
</evidence>
<dbReference type="SUPFAM" id="SSF103473">
    <property type="entry name" value="MFS general substrate transporter"/>
    <property type="match status" value="1"/>
</dbReference>
<feature type="transmembrane region" description="Helical" evidence="7">
    <location>
        <begin position="78"/>
        <end position="96"/>
    </location>
</feature>
<dbReference type="Pfam" id="PF07690">
    <property type="entry name" value="MFS_1"/>
    <property type="match status" value="1"/>
</dbReference>
<keyword evidence="3 7" id="KW-0812">Transmembrane</keyword>
<evidence type="ECO:0000256" key="3">
    <source>
        <dbReference type="ARBA" id="ARBA00022692"/>
    </source>
</evidence>
<feature type="transmembrane region" description="Helical" evidence="7">
    <location>
        <begin position="48"/>
        <end position="66"/>
    </location>
</feature>
<dbReference type="Proteomes" id="UP000030751">
    <property type="component" value="Unassembled WGS sequence"/>
</dbReference>
<reference evidence="9" key="1">
    <citation type="submission" date="2011-10" db="EMBL/GenBank/DDBJ databases">
        <title>The Genome Sequence of Fusarium oxysporum HDV247.</title>
        <authorList>
            <consortium name="The Broad Institute Genome Sequencing Platform"/>
            <person name="Ma L.-J."/>
            <person name="Gale L.R."/>
            <person name="Schwartz D.C."/>
            <person name="Zhou S."/>
            <person name="Corby-Kistler H."/>
            <person name="Young S.K."/>
            <person name="Zeng Q."/>
            <person name="Gargeya S."/>
            <person name="Fitzgerald M."/>
            <person name="Haas B."/>
            <person name="Abouelleil A."/>
            <person name="Alvarado L."/>
            <person name="Arachchi H.M."/>
            <person name="Berlin A."/>
            <person name="Brown A."/>
            <person name="Chapman S.B."/>
            <person name="Chen Z."/>
            <person name="Dunbar C."/>
            <person name="Freedman E."/>
            <person name="Gearin G."/>
            <person name="Goldberg J."/>
            <person name="Griggs A."/>
            <person name="Gujja S."/>
            <person name="Heiman D."/>
            <person name="Howarth C."/>
            <person name="Larson L."/>
            <person name="Lui A."/>
            <person name="MacDonald P.J.P."/>
            <person name="Montmayeur A."/>
            <person name="Murphy C."/>
            <person name="Neiman D."/>
            <person name="Pearson M."/>
            <person name="Priest M."/>
            <person name="Roberts A."/>
            <person name="Saif S."/>
            <person name="Shea T."/>
            <person name="Shenoy N."/>
            <person name="Sisk P."/>
            <person name="Stolte C."/>
            <person name="Sykes S."/>
            <person name="Wortman J."/>
            <person name="Nusbaum C."/>
            <person name="Birren B."/>
        </authorList>
    </citation>
    <scope>NUCLEOTIDE SEQUENCE [LARGE SCALE GENOMIC DNA]</scope>
    <source>
        <strain evidence="9">HDV247</strain>
    </source>
</reference>
<dbReference type="InterPro" id="IPR020846">
    <property type="entry name" value="MFS_dom"/>
</dbReference>
<dbReference type="AlphaFoldDB" id="W9NR54"/>
<protein>
    <recommendedName>
        <fullName evidence="8">Major facilitator superfamily (MFS) profile domain-containing protein</fullName>
    </recommendedName>
</protein>
<dbReference type="PROSITE" id="PS50850">
    <property type="entry name" value="MFS"/>
    <property type="match status" value="1"/>
</dbReference>
<reference evidence="9" key="2">
    <citation type="submission" date="2012-05" db="EMBL/GenBank/DDBJ databases">
        <title>Annotation of the Genome Sequence of Fusarium oxysporum HDV247.</title>
        <authorList>
            <consortium name="The Broad Institute Genomics Platform"/>
            <person name="Ma L.-J."/>
            <person name="Corby-Kistler H."/>
            <person name="Broz K."/>
            <person name="Gale L.R."/>
            <person name="Jonkers W."/>
            <person name="O'Donnell K."/>
            <person name="Ploetz R."/>
            <person name="Steinberg C."/>
            <person name="Schwartz D.C."/>
            <person name="VanEtten H."/>
            <person name="Zhou S."/>
            <person name="Young S.K."/>
            <person name="Zeng Q."/>
            <person name="Gargeya S."/>
            <person name="Fitzgerald M."/>
            <person name="Abouelleil A."/>
            <person name="Alvarado L."/>
            <person name="Chapman S.B."/>
            <person name="Gainer-Dewar J."/>
            <person name="Goldberg J."/>
            <person name="Griggs A."/>
            <person name="Gujja S."/>
            <person name="Hansen M."/>
            <person name="Howarth C."/>
            <person name="Imamovic A."/>
            <person name="Ireland A."/>
            <person name="Larimer J."/>
            <person name="McCowan C."/>
            <person name="Murphy C."/>
            <person name="Pearson M."/>
            <person name="Poon T.W."/>
            <person name="Priest M."/>
            <person name="Roberts A."/>
            <person name="Saif S."/>
            <person name="Shea T."/>
            <person name="Sykes S."/>
            <person name="Wortman J."/>
            <person name="Nusbaum C."/>
            <person name="Birren B."/>
        </authorList>
    </citation>
    <scope>NUCLEOTIDE SEQUENCE</scope>
    <source>
        <strain evidence="9">HDV247</strain>
    </source>
</reference>
<dbReference type="PANTHER" id="PTHR43791">
    <property type="entry name" value="PERMEASE-RELATED"/>
    <property type="match status" value="1"/>
</dbReference>
<comment type="subcellular location">
    <subcellularLocation>
        <location evidence="1">Membrane</location>
        <topology evidence="1">Multi-pass membrane protein</topology>
    </subcellularLocation>
</comment>
<keyword evidence="4 7" id="KW-1133">Transmembrane helix</keyword>
<dbReference type="PANTHER" id="PTHR43791:SF49">
    <property type="entry name" value="TRANSPORTER, PUTATIVE (AFU_ORTHOLOGUE AFUA_4G04250)-RELATED"/>
    <property type="match status" value="1"/>
</dbReference>
<feature type="domain" description="Major facilitator superfamily (MFS) profile" evidence="8">
    <location>
        <begin position="5"/>
        <end position="152"/>
    </location>
</feature>
<sequence>MDVRLLPITAIIYLLCYLDRSNIGNSKILNSDTGDDLMETLGLTTHEYLIALMLFLVAYCVFEPPSNLALKIFSPTRWLGILVFSFGVFCTAIGGAQNVATLSALRFFLGAAEAGVFPGMIYYFSFWYRPEERATRIAAFLCSATLSGAFGG</sequence>
<gene>
    <name evidence="9" type="ORF">FOVG_18316</name>
</gene>
<dbReference type="InterPro" id="IPR036259">
    <property type="entry name" value="MFS_trans_sf"/>
</dbReference>
<keyword evidence="6" id="KW-0325">Glycoprotein</keyword>
<dbReference type="InterPro" id="IPR011701">
    <property type="entry name" value="MFS"/>
</dbReference>